<dbReference type="Pfam" id="PF16074">
    <property type="entry name" value="PilW"/>
    <property type="match status" value="1"/>
</dbReference>
<dbReference type="Pfam" id="PF07963">
    <property type="entry name" value="N_methyl"/>
    <property type="match status" value="1"/>
</dbReference>
<accession>A0A6S6XYU6</accession>
<evidence type="ECO:0000313" key="3">
    <source>
        <dbReference type="Proteomes" id="UP000515733"/>
    </source>
</evidence>
<dbReference type="KEGG" id="doe:DENOEST_0877"/>
<dbReference type="InterPro" id="IPR032092">
    <property type="entry name" value="PilW"/>
</dbReference>
<evidence type="ECO:0000313" key="2">
    <source>
        <dbReference type="EMBL" id="CAB1368042.1"/>
    </source>
</evidence>
<dbReference type="RefSeq" id="WP_170228259.1">
    <property type="nucleotide sequence ID" value="NZ_LR778301.1"/>
</dbReference>
<protein>
    <recommendedName>
        <fullName evidence="4">Type IV pilus assembly protein PilW</fullName>
    </recommendedName>
</protein>
<gene>
    <name evidence="2" type="ORF">DENOEST_0877</name>
</gene>
<keyword evidence="1" id="KW-0472">Membrane</keyword>
<organism evidence="2 3">
    <name type="scientific">Denitratisoma oestradiolicum</name>
    <dbReference type="NCBI Taxonomy" id="311182"/>
    <lineage>
        <taxon>Bacteria</taxon>
        <taxon>Pseudomonadati</taxon>
        <taxon>Pseudomonadota</taxon>
        <taxon>Betaproteobacteria</taxon>
        <taxon>Nitrosomonadales</taxon>
        <taxon>Sterolibacteriaceae</taxon>
        <taxon>Denitratisoma</taxon>
    </lineage>
</organism>
<evidence type="ECO:0000256" key="1">
    <source>
        <dbReference type="SAM" id="Phobius"/>
    </source>
</evidence>
<dbReference type="EMBL" id="LR778301">
    <property type="protein sequence ID" value="CAB1368042.1"/>
    <property type="molecule type" value="Genomic_DNA"/>
</dbReference>
<evidence type="ECO:0008006" key="4">
    <source>
        <dbReference type="Google" id="ProtNLM"/>
    </source>
</evidence>
<sequence>MSAPTLRPGQHGFSIVEVMVGMLIGLLGILVMFQMLQRWDQQKRTASSGSDAQVSGSIALYSVERDMRMAGYGFGRATNVMGCTVNAYDRLRPVTAFTFPLVPVLIADGAGGAPDTVTVLYGNSNLASESITYTASAPTSKTLSTRSGVERGDLILITQDATTCGLVETTDNTNADGITVNHASGNYTGQDNAAVTARYNAAAGLGIVFTPGGIYNLGADPRRNIWQISNGRLLTSTDDLHYSDLRDSDGLGNPDNQNDWTEVAEGIIDLQAEYGIRVAGVMQWSALAPPNWAAPQAWSSVSAIRIGLLARSQQYEKVAVTPTAPVWAGGAFTMTDLDGGADSNPDDPNDWRHYRYRVYQAMIPLRNAIWGTAP</sequence>
<name>A0A6S6XYU6_9PROT</name>
<keyword evidence="1" id="KW-1133">Transmembrane helix</keyword>
<dbReference type="Proteomes" id="UP000515733">
    <property type="component" value="Chromosome"/>
</dbReference>
<dbReference type="GO" id="GO:0043683">
    <property type="term" value="P:type IV pilus assembly"/>
    <property type="evidence" value="ECO:0007669"/>
    <property type="project" value="InterPro"/>
</dbReference>
<keyword evidence="3" id="KW-1185">Reference proteome</keyword>
<dbReference type="AlphaFoldDB" id="A0A6S6XYU6"/>
<reference evidence="2 3" key="1">
    <citation type="submission" date="2020-03" db="EMBL/GenBank/DDBJ databases">
        <authorList>
            <consortium name="Genoscope - CEA"/>
            <person name="William W."/>
        </authorList>
    </citation>
    <scope>NUCLEOTIDE SEQUENCE [LARGE SCALE GENOMIC DNA]</scope>
    <source>
        <strain evidence="3">DSM 16959</strain>
    </source>
</reference>
<proteinExistence type="predicted"/>
<keyword evidence="1" id="KW-0812">Transmembrane</keyword>
<dbReference type="InterPro" id="IPR012902">
    <property type="entry name" value="N_methyl_site"/>
</dbReference>
<feature type="transmembrane region" description="Helical" evidence="1">
    <location>
        <begin position="12"/>
        <end position="33"/>
    </location>
</feature>